<proteinExistence type="predicted"/>
<evidence type="ECO:0000313" key="2">
    <source>
        <dbReference type="EMBL" id="WEK04039.1"/>
    </source>
</evidence>
<gene>
    <name evidence="2" type="ORF">P0Y65_17915</name>
</gene>
<dbReference type="AlphaFoldDB" id="A0AAJ5VV97"/>
<protein>
    <submittedName>
        <fullName evidence="2">Uncharacterized protein</fullName>
    </submittedName>
</protein>
<evidence type="ECO:0000256" key="1">
    <source>
        <dbReference type="SAM" id="SignalP"/>
    </source>
</evidence>
<feature type="signal peptide" evidence="1">
    <location>
        <begin position="1"/>
        <end position="20"/>
    </location>
</feature>
<reference evidence="2" key="1">
    <citation type="submission" date="2023-03" db="EMBL/GenBank/DDBJ databases">
        <title>Andean soil-derived lignocellulolytic bacterial consortium as a source of novel taxa and putative plastic-active enzymes.</title>
        <authorList>
            <person name="Diaz-Garcia L."/>
            <person name="Chuvochina M."/>
            <person name="Feuerriegel G."/>
            <person name="Bunk B."/>
            <person name="Sproer C."/>
            <person name="Streit W.R."/>
            <person name="Rodriguez L.M."/>
            <person name="Overmann J."/>
            <person name="Jimenez D.J."/>
        </authorList>
    </citation>
    <scope>NUCLEOTIDE SEQUENCE</scope>
    <source>
        <strain evidence="2">MAG 4196</strain>
    </source>
</reference>
<keyword evidence="1" id="KW-0732">Signal</keyword>
<evidence type="ECO:0000313" key="3">
    <source>
        <dbReference type="Proteomes" id="UP001217476"/>
    </source>
</evidence>
<dbReference type="Proteomes" id="UP001217476">
    <property type="component" value="Chromosome"/>
</dbReference>
<accession>A0AAJ5VV97</accession>
<organism evidence="2 3">
    <name type="scientific">Candidatus Devosia phytovorans</name>
    <dbReference type="NCBI Taxonomy" id="3121372"/>
    <lineage>
        <taxon>Bacteria</taxon>
        <taxon>Pseudomonadati</taxon>
        <taxon>Pseudomonadota</taxon>
        <taxon>Alphaproteobacteria</taxon>
        <taxon>Hyphomicrobiales</taxon>
        <taxon>Devosiaceae</taxon>
        <taxon>Devosia</taxon>
    </lineage>
</organism>
<sequence>MKPWLAAIAFTLVSATGAHAFQPSVDAAIGKYKSGKLVDFRDVGTLMREAAKWCYAYEDQTCAWTDVYFDVDEEGAVFEINNAWDAERNVGFTDIAVFEGNRICQSGYDWVPTVWAERRDDDSVISGRDLHDLKQEIYANRVVPLNEADDCFDYLYLGADTDSETITLLQRQYVDGVHEPTSDVEVSLYFNAEDAASLSLRW</sequence>
<dbReference type="EMBL" id="CP119312">
    <property type="protein sequence ID" value="WEK04039.1"/>
    <property type="molecule type" value="Genomic_DNA"/>
</dbReference>
<feature type="chain" id="PRO_5042608900" evidence="1">
    <location>
        <begin position="21"/>
        <end position="202"/>
    </location>
</feature>
<name>A0AAJ5VV97_9HYPH</name>